<dbReference type="EMBL" id="HBGO01013798">
    <property type="protein sequence ID" value="CAD9334718.1"/>
    <property type="molecule type" value="Transcribed_RNA"/>
</dbReference>
<feature type="region of interest" description="Disordered" evidence="2">
    <location>
        <begin position="1"/>
        <end position="20"/>
    </location>
</feature>
<dbReference type="Gene3D" id="1.10.472.10">
    <property type="entry name" value="Cyclin-like"/>
    <property type="match status" value="2"/>
</dbReference>
<evidence type="ECO:0000259" key="3">
    <source>
        <dbReference type="SMART" id="SM01332"/>
    </source>
</evidence>
<dbReference type="AlphaFoldDB" id="A0A7S1ZC80"/>
<dbReference type="InterPro" id="IPR004367">
    <property type="entry name" value="Cyclin_C-dom"/>
</dbReference>
<dbReference type="Pfam" id="PF02984">
    <property type="entry name" value="Cyclin_C"/>
    <property type="match status" value="1"/>
</dbReference>
<dbReference type="InterPro" id="IPR006671">
    <property type="entry name" value="Cyclin_N"/>
</dbReference>
<keyword evidence="1" id="KW-0195">Cyclin</keyword>
<dbReference type="PANTHER" id="PTHR10177">
    <property type="entry name" value="CYCLINS"/>
    <property type="match status" value="1"/>
</dbReference>
<reference evidence="4" key="1">
    <citation type="submission" date="2021-01" db="EMBL/GenBank/DDBJ databases">
        <authorList>
            <person name="Corre E."/>
            <person name="Pelletier E."/>
            <person name="Niang G."/>
            <person name="Scheremetjew M."/>
            <person name="Finn R."/>
            <person name="Kale V."/>
            <person name="Holt S."/>
            <person name="Cochrane G."/>
            <person name="Meng A."/>
            <person name="Brown T."/>
            <person name="Cohen L."/>
        </authorList>
    </citation>
    <scope>NUCLEOTIDE SEQUENCE</scope>
    <source>
        <strain evidence="4">Grunow 1884</strain>
    </source>
</reference>
<proteinExistence type="predicted"/>
<protein>
    <recommendedName>
        <fullName evidence="3">Cyclin C-terminal domain-containing protein</fullName>
    </recommendedName>
</protein>
<organism evidence="4">
    <name type="scientific">Trieres chinensis</name>
    <name type="common">Marine centric diatom</name>
    <name type="synonym">Odontella sinensis</name>
    <dbReference type="NCBI Taxonomy" id="1514140"/>
    <lineage>
        <taxon>Eukaryota</taxon>
        <taxon>Sar</taxon>
        <taxon>Stramenopiles</taxon>
        <taxon>Ochrophyta</taxon>
        <taxon>Bacillariophyta</taxon>
        <taxon>Mediophyceae</taxon>
        <taxon>Biddulphiophycidae</taxon>
        <taxon>Eupodiscales</taxon>
        <taxon>Parodontellaceae</taxon>
        <taxon>Trieres</taxon>
    </lineage>
</organism>
<dbReference type="SMART" id="SM01332">
    <property type="entry name" value="Cyclin_C"/>
    <property type="match status" value="1"/>
</dbReference>
<feature type="domain" description="Cyclin C-terminal" evidence="3">
    <location>
        <begin position="183"/>
        <end position="314"/>
    </location>
</feature>
<evidence type="ECO:0000256" key="2">
    <source>
        <dbReference type="SAM" id="MobiDB-lite"/>
    </source>
</evidence>
<dbReference type="InterPro" id="IPR036915">
    <property type="entry name" value="Cyclin-like_sf"/>
</dbReference>
<gene>
    <name evidence="4" type="ORF">OSIN01602_LOCUS7774</name>
</gene>
<dbReference type="Pfam" id="PF00134">
    <property type="entry name" value="Cyclin_N"/>
    <property type="match status" value="1"/>
</dbReference>
<sequence>MPRVSIDPTSTRSFPHMGGPTVSADDLCKNDASQMIKERIAAMLTQEDAKAYRCHNYIDGRRVTPENPGSNPVDAKCRTRMVEWSFSVCDICEFSRETVSIAASYVDRFLCSGSSEARQALRHRHKFQLLFTTALHLAIKFHEGVELEPEVFTQLSRGAYNAEDYVDMESNILEALNWRLSCPTAMDFIRHFLHLLPSGDLDFSTATAIMKVAQRTSEQAVLDYNLVWTKPSSIAVSAIIIAVSEIEYNLFPLEHRINFMTMLEKTANMDLSSENIREVRLQLQLSERRKSRNSLTQISTETSGHLNCAESDSDGPKSQKSSPVCVWRPFFLSDKVAP</sequence>
<name>A0A7S1ZC80_TRICV</name>
<dbReference type="InterPro" id="IPR039361">
    <property type="entry name" value="Cyclin"/>
</dbReference>
<dbReference type="SUPFAM" id="SSF47954">
    <property type="entry name" value="Cyclin-like"/>
    <property type="match status" value="2"/>
</dbReference>
<accession>A0A7S1ZC80</accession>
<dbReference type="FunFam" id="1.10.472.10:FF:000093">
    <property type="entry name" value="Predicted protein"/>
    <property type="match status" value="1"/>
</dbReference>
<evidence type="ECO:0000256" key="1">
    <source>
        <dbReference type="ARBA" id="ARBA00023127"/>
    </source>
</evidence>
<evidence type="ECO:0000313" key="4">
    <source>
        <dbReference type="EMBL" id="CAD9334718.1"/>
    </source>
</evidence>